<reference evidence="11" key="1">
    <citation type="submission" date="2015-12" db="EMBL/GenBank/DDBJ databases">
        <title>De novo transcriptome assembly of four potential Pierce s Disease insect vectors from Arizona vineyards.</title>
        <authorList>
            <person name="Tassone E.E."/>
        </authorList>
    </citation>
    <scope>NUCLEOTIDE SEQUENCE</scope>
</reference>
<keyword evidence="4" id="KW-1015">Disulfide bond</keyword>
<proteinExistence type="inferred from homology"/>
<evidence type="ECO:0000256" key="5">
    <source>
        <dbReference type="ARBA" id="ARBA00023180"/>
    </source>
</evidence>
<dbReference type="GO" id="GO:0005794">
    <property type="term" value="C:Golgi apparatus"/>
    <property type="evidence" value="ECO:0007669"/>
    <property type="project" value="UniProtKB-SubCell"/>
</dbReference>
<keyword evidence="9" id="KW-0472">Membrane</keyword>
<evidence type="ECO:0000259" key="10">
    <source>
        <dbReference type="Pfam" id="PF06702"/>
    </source>
</evidence>
<dbReference type="GO" id="GO:0005524">
    <property type="term" value="F:ATP binding"/>
    <property type="evidence" value="ECO:0007669"/>
    <property type="project" value="UniProtKB-KW"/>
</dbReference>
<dbReference type="InterPro" id="IPR009581">
    <property type="entry name" value="FAM20_C"/>
</dbReference>
<keyword evidence="7" id="KW-0547">Nucleotide-binding</keyword>
<evidence type="ECO:0000256" key="7">
    <source>
        <dbReference type="PIRSR" id="PIRSR624869-2"/>
    </source>
</evidence>
<evidence type="ECO:0000256" key="1">
    <source>
        <dbReference type="ARBA" id="ARBA00004555"/>
    </source>
</evidence>
<feature type="domain" description="FAM20 C-terminal" evidence="10">
    <location>
        <begin position="257"/>
        <end position="466"/>
    </location>
</feature>
<evidence type="ECO:0000256" key="9">
    <source>
        <dbReference type="SAM" id="Phobius"/>
    </source>
</evidence>
<dbReference type="GO" id="GO:0046872">
    <property type="term" value="F:metal ion binding"/>
    <property type="evidence" value="ECO:0007669"/>
    <property type="project" value="UniProtKB-KW"/>
</dbReference>
<feature type="binding site" evidence="7">
    <location>
        <position position="377"/>
    </location>
    <ligand>
        <name>ATP</name>
        <dbReference type="ChEBI" id="CHEBI:30616"/>
    </ligand>
</feature>
<dbReference type="GO" id="GO:0016773">
    <property type="term" value="F:phosphotransferase activity, alcohol group as acceptor"/>
    <property type="evidence" value="ECO:0007669"/>
    <property type="project" value="TreeGrafter"/>
</dbReference>
<feature type="binding site" evidence="8">
    <location>
        <position position="211"/>
    </location>
    <ligand>
        <name>Mn(2+)</name>
        <dbReference type="ChEBI" id="CHEBI:29035"/>
    </ligand>
</feature>
<dbReference type="InterPro" id="IPR024869">
    <property type="entry name" value="FAM20"/>
</dbReference>
<gene>
    <name evidence="11" type="ORF">g.18941</name>
</gene>
<accession>A0A1B6CM24</accession>
<feature type="binding site" evidence="7">
    <location>
        <begin position="291"/>
        <end position="294"/>
    </location>
    <ligand>
        <name>ATP</name>
        <dbReference type="ChEBI" id="CHEBI:30616"/>
    </ligand>
</feature>
<evidence type="ECO:0000256" key="6">
    <source>
        <dbReference type="PIRSR" id="PIRSR624869-1"/>
    </source>
</evidence>
<name>A0A1B6CM24_9HEMI</name>
<keyword evidence="5" id="KW-0325">Glycoprotein</keyword>
<evidence type="ECO:0000256" key="4">
    <source>
        <dbReference type="ARBA" id="ARBA00023157"/>
    </source>
</evidence>
<keyword evidence="9" id="KW-1133">Transmembrane helix</keyword>
<comment type="subcellular location">
    <subcellularLocation>
        <location evidence="1">Golgi apparatus</location>
    </subcellularLocation>
</comment>
<keyword evidence="9" id="KW-0812">Transmembrane</keyword>
<dbReference type="PANTHER" id="PTHR12450:SF14">
    <property type="entry name" value="GLYCOSAMINOGLYCAN XYLOSYLKINASE"/>
    <property type="match status" value="1"/>
</dbReference>
<feature type="active site" evidence="6">
    <location>
        <position position="358"/>
    </location>
</feature>
<dbReference type="EMBL" id="GEDC01022771">
    <property type="protein sequence ID" value="JAS14527.1"/>
    <property type="molecule type" value="Transcribed_RNA"/>
</dbReference>
<sequence length="471" mass="53493">MFRRSNHEFFIKILLSVVLVVLIINIYCLSIIFKDDDPGASTDKIIIKSINGTVFSTSKVLLKAKQNGRKATKKPAVFVHRNTTQLATQKILAVSNLLQKHYKKRFFPSKFTLKFENILKSIQGRDVSAKFLNDVSKWVNGREVFPEFPSNQLGQALNTLCSSRIIFADNAKKGTQLKILVTIEGGFKAIFKPQWYKKDEAIVGEVFAGKDRHNGEVAAFYLSLLLGLHRAPLTVGRKVNLRKEIMSVSTTGLLQTFYQEGNDTCFYGVCYYCKPQDAVCATQDIIEGALILWLPEHLPLKKFRHPWQRTYIPDVPARWELDADYCQVVRKSPLYSRGPRLLDIIDTSIFDFLIDNGDRHHYEVFENISNAAVLLIDNGKSFGNSKLDHIDILAPLYQCCRLRSSTWTHLKWFQGGMLSETMEQLLEHSHIAPVLTSQHLAALDRRLSLIIAAVNVCFKERNGEANVIVSD</sequence>
<keyword evidence="8" id="KW-0464">Manganese</keyword>
<dbReference type="Pfam" id="PF06702">
    <property type="entry name" value="Fam20C"/>
    <property type="match status" value="1"/>
</dbReference>
<evidence type="ECO:0000256" key="8">
    <source>
        <dbReference type="PIRSR" id="PIRSR624869-3"/>
    </source>
</evidence>
<dbReference type="AlphaFoldDB" id="A0A1B6CM24"/>
<evidence type="ECO:0000313" key="11">
    <source>
        <dbReference type="EMBL" id="JAS14527.1"/>
    </source>
</evidence>
<keyword evidence="3" id="KW-0333">Golgi apparatus</keyword>
<feature type="binding site" evidence="7">
    <location>
        <position position="363"/>
    </location>
    <ligand>
        <name>ATP</name>
        <dbReference type="ChEBI" id="CHEBI:30616"/>
    </ligand>
</feature>
<comment type="cofactor">
    <cofactor evidence="8">
        <name>Mn(2+)</name>
        <dbReference type="ChEBI" id="CHEBI:29035"/>
    </cofactor>
</comment>
<dbReference type="PANTHER" id="PTHR12450">
    <property type="entry name" value="DENTIN MATRIX PROTEIN 4 PROTEIN FAM20"/>
    <property type="match status" value="1"/>
</dbReference>
<keyword evidence="8" id="KW-0479">Metal-binding</keyword>
<feature type="binding site" evidence="8">
    <location>
        <position position="377"/>
    </location>
    <ligand>
        <name>Mn(2+)</name>
        <dbReference type="ChEBI" id="CHEBI:29035"/>
    </ligand>
</feature>
<protein>
    <recommendedName>
        <fullName evidence="10">FAM20 C-terminal domain-containing protein</fullName>
    </recommendedName>
</protein>
<feature type="binding site" evidence="7">
    <location>
        <position position="176"/>
    </location>
    <ligand>
        <name>ATP</name>
        <dbReference type="ChEBI" id="CHEBI:30616"/>
    </ligand>
</feature>
<comment type="similarity">
    <text evidence="2">Belongs to the FAM20 family.</text>
</comment>
<feature type="transmembrane region" description="Helical" evidence="9">
    <location>
        <begin position="9"/>
        <end position="33"/>
    </location>
</feature>
<keyword evidence="7" id="KW-0067">ATP-binding</keyword>
<evidence type="ECO:0000256" key="2">
    <source>
        <dbReference type="ARBA" id="ARBA00006557"/>
    </source>
</evidence>
<evidence type="ECO:0000256" key="3">
    <source>
        <dbReference type="ARBA" id="ARBA00023034"/>
    </source>
</evidence>
<feature type="binding site" evidence="7">
    <location>
        <position position="192"/>
    </location>
    <ligand>
        <name>ATP</name>
        <dbReference type="ChEBI" id="CHEBI:30616"/>
    </ligand>
</feature>
<organism evidence="11">
    <name type="scientific">Clastoptera arizonana</name>
    <name type="common">Arizona spittle bug</name>
    <dbReference type="NCBI Taxonomy" id="38151"/>
    <lineage>
        <taxon>Eukaryota</taxon>
        <taxon>Metazoa</taxon>
        <taxon>Ecdysozoa</taxon>
        <taxon>Arthropoda</taxon>
        <taxon>Hexapoda</taxon>
        <taxon>Insecta</taxon>
        <taxon>Pterygota</taxon>
        <taxon>Neoptera</taxon>
        <taxon>Paraneoptera</taxon>
        <taxon>Hemiptera</taxon>
        <taxon>Auchenorrhyncha</taxon>
        <taxon>Cercopoidea</taxon>
        <taxon>Clastopteridae</taxon>
        <taxon>Clastoptera</taxon>
    </lineage>
</organism>